<protein>
    <submittedName>
        <fullName evidence="1">Uncharacterized protein</fullName>
    </submittedName>
</protein>
<dbReference type="Proteomes" id="UP000009096">
    <property type="component" value="Chromosome 3"/>
</dbReference>
<dbReference type="VEuPathDB" id="FungiDB:FVEG_15609"/>
<gene>
    <name evidence="1" type="ORF">FVEG_15609</name>
</gene>
<dbReference type="RefSeq" id="XP_018750176.1">
    <property type="nucleotide sequence ID" value="XM_018904792.1"/>
</dbReference>
<proteinExistence type="predicted"/>
<dbReference type="EMBL" id="DS022247">
    <property type="protein sequence ID" value="EWG43985.1"/>
    <property type="molecule type" value="Genomic_DNA"/>
</dbReference>
<dbReference type="KEGG" id="fvr:FVEG_15609"/>
<organism evidence="1 2">
    <name type="scientific">Gibberella moniliformis (strain M3125 / FGSC 7600)</name>
    <name type="common">Maize ear and stalk rot fungus</name>
    <name type="synonym">Fusarium verticillioides</name>
    <dbReference type="NCBI Taxonomy" id="334819"/>
    <lineage>
        <taxon>Eukaryota</taxon>
        <taxon>Fungi</taxon>
        <taxon>Dikarya</taxon>
        <taxon>Ascomycota</taxon>
        <taxon>Pezizomycotina</taxon>
        <taxon>Sordariomycetes</taxon>
        <taxon>Hypocreomycetidae</taxon>
        <taxon>Hypocreales</taxon>
        <taxon>Nectriaceae</taxon>
        <taxon>Fusarium</taxon>
        <taxon>Fusarium fujikuroi species complex</taxon>
    </lineage>
</organism>
<evidence type="ECO:0000313" key="1">
    <source>
        <dbReference type="EMBL" id="EWG43985.1"/>
    </source>
</evidence>
<dbReference type="GeneID" id="30072485"/>
<accession>W7M8V0</accession>
<name>W7M8V0_GIBM7</name>
<keyword evidence="2" id="KW-1185">Reference proteome</keyword>
<evidence type="ECO:0000313" key="2">
    <source>
        <dbReference type="Proteomes" id="UP000009096"/>
    </source>
</evidence>
<dbReference type="AlphaFoldDB" id="W7M8V0"/>
<sequence>MPDKKATTPTRTAELTLAGQVGGETNDSSPGPALLLMLVNFDQDRAGIDESIKFKSRETHGLNPENSKDN</sequence>
<reference evidence="1 2" key="1">
    <citation type="journal article" date="2010" name="Nature">
        <title>Comparative genomics reveals mobile pathogenicity chromosomes in Fusarium.</title>
        <authorList>
            <person name="Ma L.J."/>
            <person name="van der Does H.C."/>
            <person name="Borkovich K.A."/>
            <person name="Coleman J.J."/>
            <person name="Daboussi M.J."/>
            <person name="Di Pietro A."/>
            <person name="Dufresne M."/>
            <person name="Freitag M."/>
            <person name="Grabherr M."/>
            <person name="Henrissat B."/>
            <person name="Houterman P.M."/>
            <person name="Kang S."/>
            <person name="Shim W.B."/>
            <person name="Woloshuk C."/>
            <person name="Xie X."/>
            <person name="Xu J.R."/>
            <person name="Antoniw J."/>
            <person name="Baker S.E."/>
            <person name="Bluhm B.H."/>
            <person name="Breakspear A."/>
            <person name="Brown D.W."/>
            <person name="Butchko R.A."/>
            <person name="Chapman S."/>
            <person name="Coulson R."/>
            <person name="Coutinho P.M."/>
            <person name="Danchin E.G."/>
            <person name="Diener A."/>
            <person name="Gale L.R."/>
            <person name="Gardiner D.M."/>
            <person name="Goff S."/>
            <person name="Hammond-Kosack K.E."/>
            <person name="Hilburn K."/>
            <person name="Hua-Van A."/>
            <person name="Jonkers W."/>
            <person name="Kazan K."/>
            <person name="Kodira C.D."/>
            <person name="Koehrsen M."/>
            <person name="Kumar L."/>
            <person name="Lee Y.H."/>
            <person name="Li L."/>
            <person name="Manners J.M."/>
            <person name="Miranda-Saavedra D."/>
            <person name="Mukherjee M."/>
            <person name="Park G."/>
            <person name="Park J."/>
            <person name="Park S.Y."/>
            <person name="Proctor R.H."/>
            <person name="Regev A."/>
            <person name="Ruiz-Roldan M.C."/>
            <person name="Sain D."/>
            <person name="Sakthikumar S."/>
            <person name="Sykes S."/>
            <person name="Schwartz D.C."/>
            <person name="Turgeon B.G."/>
            <person name="Wapinski I."/>
            <person name="Yoder O."/>
            <person name="Young S."/>
            <person name="Zeng Q."/>
            <person name="Zhou S."/>
            <person name="Galagan J."/>
            <person name="Cuomo C.A."/>
            <person name="Kistler H.C."/>
            <person name="Rep M."/>
        </authorList>
    </citation>
    <scope>NUCLEOTIDE SEQUENCE [LARGE SCALE GENOMIC DNA]</scope>
    <source>
        <strain evidence="2">M3125 / FGSC 7600</strain>
    </source>
</reference>